<keyword evidence="4" id="KW-1185">Reference proteome</keyword>
<gene>
    <name evidence="3" type="ORF">Ahy_A05g024693</name>
</gene>
<name>A0A445D6R7_ARAHY</name>
<proteinExistence type="predicted"/>
<reference evidence="3 4" key="1">
    <citation type="submission" date="2019-01" db="EMBL/GenBank/DDBJ databases">
        <title>Sequencing of cultivated peanut Arachis hypogaea provides insights into genome evolution and oil improvement.</title>
        <authorList>
            <person name="Chen X."/>
        </authorList>
    </citation>
    <scope>NUCLEOTIDE SEQUENCE [LARGE SCALE GENOMIC DNA]</scope>
    <source>
        <strain evidence="4">cv. Fuhuasheng</strain>
        <tissue evidence="3">Leaves</tissue>
    </source>
</reference>
<comment type="caution">
    <text evidence="3">The sequence shown here is derived from an EMBL/GenBank/DDBJ whole genome shotgun (WGS) entry which is preliminary data.</text>
</comment>
<accession>A0A445D6R7</accession>
<feature type="chain" id="PRO_5019490374" description="Secreted protein" evidence="2">
    <location>
        <begin position="20"/>
        <end position="96"/>
    </location>
</feature>
<dbReference type="EMBL" id="SDMP01000005">
    <property type="protein sequence ID" value="RYR58821.1"/>
    <property type="molecule type" value="Genomic_DNA"/>
</dbReference>
<sequence>MSMALQWVVTFTILEVLKAHGTFFTLSERQFFLTSLAHTLSLTLNSSLFDFLEVHHLLPAPGFAAILLLEHNQKLRENSGRERKRIPECSNVKQQH</sequence>
<evidence type="ECO:0000256" key="1">
    <source>
        <dbReference type="SAM" id="MobiDB-lite"/>
    </source>
</evidence>
<evidence type="ECO:0000313" key="4">
    <source>
        <dbReference type="Proteomes" id="UP000289738"/>
    </source>
</evidence>
<protein>
    <recommendedName>
        <fullName evidence="5">Secreted protein</fullName>
    </recommendedName>
</protein>
<evidence type="ECO:0000313" key="3">
    <source>
        <dbReference type="EMBL" id="RYR58821.1"/>
    </source>
</evidence>
<feature type="signal peptide" evidence="2">
    <location>
        <begin position="1"/>
        <end position="19"/>
    </location>
</feature>
<feature type="region of interest" description="Disordered" evidence="1">
    <location>
        <begin position="77"/>
        <end position="96"/>
    </location>
</feature>
<keyword evidence="2" id="KW-0732">Signal</keyword>
<dbReference type="AlphaFoldDB" id="A0A445D6R7"/>
<evidence type="ECO:0008006" key="5">
    <source>
        <dbReference type="Google" id="ProtNLM"/>
    </source>
</evidence>
<organism evidence="3 4">
    <name type="scientific">Arachis hypogaea</name>
    <name type="common">Peanut</name>
    <dbReference type="NCBI Taxonomy" id="3818"/>
    <lineage>
        <taxon>Eukaryota</taxon>
        <taxon>Viridiplantae</taxon>
        <taxon>Streptophyta</taxon>
        <taxon>Embryophyta</taxon>
        <taxon>Tracheophyta</taxon>
        <taxon>Spermatophyta</taxon>
        <taxon>Magnoliopsida</taxon>
        <taxon>eudicotyledons</taxon>
        <taxon>Gunneridae</taxon>
        <taxon>Pentapetalae</taxon>
        <taxon>rosids</taxon>
        <taxon>fabids</taxon>
        <taxon>Fabales</taxon>
        <taxon>Fabaceae</taxon>
        <taxon>Papilionoideae</taxon>
        <taxon>50 kb inversion clade</taxon>
        <taxon>dalbergioids sensu lato</taxon>
        <taxon>Dalbergieae</taxon>
        <taxon>Pterocarpus clade</taxon>
        <taxon>Arachis</taxon>
    </lineage>
</organism>
<evidence type="ECO:0000256" key="2">
    <source>
        <dbReference type="SAM" id="SignalP"/>
    </source>
</evidence>
<dbReference type="Proteomes" id="UP000289738">
    <property type="component" value="Chromosome A05"/>
</dbReference>
<feature type="compositionally biased region" description="Basic and acidic residues" evidence="1">
    <location>
        <begin position="77"/>
        <end position="87"/>
    </location>
</feature>